<evidence type="ECO:0000259" key="1">
    <source>
        <dbReference type="PROSITE" id="PS50994"/>
    </source>
</evidence>
<dbReference type="Gene3D" id="3.30.420.10">
    <property type="entry name" value="Ribonuclease H-like superfamily/Ribonuclease H"/>
    <property type="match status" value="1"/>
</dbReference>
<reference evidence="2" key="1">
    <citation type="journal article" date="2023" name="G3 (Bethesda)">
        <title>Whole genome assembly and annotation of the endangered Caribbean coral Acropora cervicornis.</title>
        <authorList>
            <person name="Selwyn J.D."/>
            <person name="Vollmer S.V."/>
        </authorList>
    </citation>
    <scope>NUCLEOTIDE SEQUENCE</scope>
    <source>
        <strain evidence="2">K2</strain>
    </source>
</reference>
<dbReference type="Proteomes" id="UP001249851">
    <property type="component" value="Unassembled WGS sequence"/>
</dbReference>
<name>A0AAD9Q3P8_ACRCE</name>
<organism evidence="2 3">
    <name type="scientific">Acropora cervicornis</name>
    <name type="common">Staghorn coral</name>
    <dbReference type="NCBI Taxonomy" id="6130"/>
    <lineage>
        <taxon>Eukaryota</taxon>
        <taxon>Metazoa</taxon>
        <taxon>Cnidaria</taxon>
        <taxon>Anthozoa</taxon>
        <taxon>Hexacorallia</taxon>
        <taxon>Scleractinia</taxon>
        <taxon>Astrocoeniina</taxon>
        <taxon>Acroporidae</taxon>
        <taxon>Acropora</taxon>
    </lineage>
</organism>
<feature type="domain" description="Integrase catalytic" evidence="1">
    <location>
        <begin position="3"/>
        <end position="162"/>
    </location>
</feature>
<dbReference type="InterPro" id="IPR001584">
    <property type="entry name" value="Integrase_cat-core"/>
</dbReference>
<dbReference type="InterPro" id="IPR050951">
    <property type="entry name" value="Retrovirus_Pol_polyprotein"/>
</dbReference>
<accession>A0AAD9Q3P8</accession>
<comment type="caution">
    <text evidence="2">The sequence shown here is derived from an EMBL/GenBank/DDBJ whole genome shotgun (WGS) entry which is preliminary data.</text>
</comment>
<dbReference type="PANTHER" id="PTHR37984:SF15">
    <property type="entry name" value="INTEGRASE CATALYTIC DOMAIN-CONTAINING PROTEIN"/>
    <property type="match status" value="1"/>
</dbReference>
<keyword evidence="3" id="KW-1185">Reference proteome</keyword>
<sequence>MSLVDLPFKRVAIDLIDPISPRGKAGHRYILTLVNYVMRYLETVPLKDIDTETVAEALVDIFSLLEIPEEILSDLGTRFVSDCMKEVARLLSTKQLRTTPYHHRCNVMTENFNGTLKTTLKRLFSEQPKLWHRCINPLLFAYRKVAQESTGFSPFELLYSRAAYIERDERSGEAAAAIVEDPVTNVTCSGEPSELELNSEDDDNGYIEIGRYMAKEPLQMLRLALALTKLSAQIF</sequence>
<dbReference type="GO" id="GO:0003676">
    <property type="term" value="F:nucleic acid binding"/>
    <property type="evidence" value="ECO:0007669"/>
    <property type="project" value="InterPro"/>
</dbReference>
<dbReference type="EMBL" id="JARQWQ010000072">
    <property type="protein sequence ID" value="KAK2554159.1"/>
    <property type="molecule type" value="Genomic_DNA"/>
</dbReference>
<proteinExistence type="predicted"/>
<gene>
    <name evidence="2" type="ORF">P5673_024514</name>
</gene>
<evidence type="ECO:0000313" key="2">
    <source>
        <dbReference type="EMBL" id="KAK2554159.1"/>
    </source>
</evidence>
<dbReference type="GO" id="GO:0015074">
    <property type="term" value="P:DNA integration"/>
    <property type="evidence" value="ECO:0007669"/>
    <property type="project" value="InterPro"/>
</dbReference>
<dbReference type="InterPro" id="IPR036397">
    <property type="entry name" value="RNaseH_sf"/>
</dbReference>
<dbReference type="AlphaFoldDB" id="A0AAD9Q3P8"/>
<protein>
    <submittedName>
        <fullName evidence="2">Retrovirus-related Pol polyprotein from transposon 412</fullName>
    </submittedName>
</protein>
<reference evidence="2" key="2">
    <citation type="journal article" date="2023" name="Science">
        <title>Genomic signatures of disease resistance in endangered staghorn corals.</title>
        <authorList>
            <person name="Vollmer S.V."/>
            <person name="Selwyn J.D."/>
            <person name="Despard B.A."/>
            <person name="Roesel C.L."/>
        </authorList>
    </citation>
    <scope>NUCLEOTIDE SEQUENCE</scope>
    <source>
        <strain evidence="2">K2</strain>
    </source>
</reference>
<evidence type="ECO:0000313" key="3">
    <source>
        <dbReference type="Proteomes" id="UP001249851"/>
    </source>
</evidence>
<dbReference type="InterPro" id="IPR012337">
    <property type="entry name" value="RNaseH-like_sf"/>
</dbReference>
<dbReference type="PROSITE" id="PS50994">
    <property type="entry name" value="INTEGRASE"/>
    <property type="match status" value="1"/>
</dbReference>
<dbReference type="SUPFAM" id="SSF53098">
    <property type="entry name" value="Ribonuclease H-like"/>
    <property type="match status" value="1"/>
</dbReference>
<dbReference type="PANTHER" id="PTHR37984">
    <property type="entry name" value="PROTEIN CBG26694"/>
    <property type="match status" value="1"/>
</dbReference>